<dbReference type="Proteomes" id="UP000231019">
    <property type="component" value="Unassembled WGS sequence"/>
</dbReference>
<gene>
    <name evidence="1" type="ORF">COW36_07705</name>
</gene>
<reference evidence="1 2" key="1">
    <citation type="submission" date="2017-09" db="EMBL/GenBank/DDBJ databases">
        <title>Depth-based differentiation of microbial function through sediment-hosted aquifers and enrichment of novel symbionts in the deep terrestrial subsurface.</title>
        <authorList>
            <person name="Probst A.J."/>
            <person name="Ladd B."/>
            <person name="Jarett J.K."/>
            <person name="Geller-Mcgrath D.E."/>
            <person name="Sieber C.M."/>
            <person name="Emerson J.B."/>
            <person name="Anantharaman K."/>
            <person name="Thomas B.C."/>
            <person name="Malmstrom R."/>
            <person name="Stieglmeier M."/>
            <person name="Klingl A."/>
            <person name="Woyke T."/>
            <person name="Ryan C.M."/>
            <person name="Banfield J.F."/>
        </authorList>
    </citation>
    <scope>NUCLEOTIDE SEQUENCE [LARGE SCALE GENOMIC DNA]</scope>
    <source>
        <strain evidence="1">CG17_big_fil_post_rev_8_21_14_2_50_48_46</strain>
    </source>
</reference>
<protein>
    <recommendedName>
        <fullName evidence="3">YbjN domain-containing protein</fullName>
    </recommendedName>
</protein>
<dbReference type="AlphaFoldDB" id="A0A2M7G6R4"/>
<comment type="caution">
    <text evidence="1">The sequence shown here is derived from an EMBL/GenBank/DDBJ whole genome shotgun (WGS) entry which is preliminary data.</text>
</comment>
<evidence type="ECO:0000313" key="2">
    <source>
        <dbReference type="Proteomes" id="UP000231019"/>
    </source>
</evidence>
<dbReference type="InterPro" id="IPR019660">
    <property type="entry name" value="Put_sensory_transdc_reg_YbjN"/>
</dbReference>
<accession>A0A2M7G6R4</accession>
<organism evidence="1 2">
    <name type="scientific">bacterium (Candidatus Blackallbacteria) CG17_big_fil_post_rev_8_21_14_2_50_48_46</name>
    <dbReference type="NCBI Taxonomy" id="2014261"/>
    <lineage>
        <taxon>Bacteria</taxon>
        <taxon>Candidatus Blackallbacteria</taxon>
    </lineage>
</organism>
<name>A0A2M7G6R4_9BACT</name>
<proteinExistence type="predicted"/>
<evidence type="ECO:0008006" key="3">
    <source>
        <dbReference type="Google" id="ProtNLM"/>
    </source>
</evidence>
<dbReference type="EMBL" id="PFFQ01000021">
    <property type="protein sequence ID" value="PIW17724.1"/>
    <property type="molecule type" value="Genomic_DNA"/>
</dbReference>
<evidence type="ECO:0000313" key="1">
    <source>
        <dbReference type="EMBL" id="PIW17724.1"/>
    </source>
</evidence>
<dbReference type="Pfam" id="PF10722">
    <property type="entry name" value="YbjN"/>
    <property type="match status" value="1"/>
</dbReference>
<sequence length="160" mass="17845">MKVSSSLLNPVHNLQELKQVLDEAGYSSQEKASAPGQACLEVRVPETDLHLDIRPGTSLLEDRWEFYLACPVSIPDSRFASLAELLSDFNRLLPWGSTGLAEDDTPYFHWSPTAALSTMTGIHLLELVQMVLFFGRQLSLQMRDLLRQLSMAEITTPALS</sequence>